<reference evidence="2 3" key="1">
    <citation type="journal article" date="2023" name="Mol. Biol. Evol.">
        <title>Genomics of Secondarily Temperate Adaptation in the Only Non-Antarctic Icefish.</title>
        <authorList>
            <person name="Rivera-Colon A.G."/>
            <person name="Rayamajhi N."/>
            <person name="Minhas B.F."/>
            <person name="Madrigal G."/>
            <person name="Bilyk K.T."/>
            <person name="Yoon V."/>
            <person name="Hune M."/>
            <person name="Gregory S."/>
            <person name="Cheng C.H.C."/>
            <person name="Catchen J.M."/>
        </authorList>
    </citation>
    <scope>NUCLEOTIDE SEQUENCE [LARGE SCALE GENOMIC DNA]</scope>
    <source>
        <tissue evidence="2">White muscle</tissue>
    </source>
</reference>
<feature type="compositionally biased region" description="Basic and acidic residues" evidence="1">
    <location>
        <begin position="16"/>
        <end position="27"/>
    </location>
</feature>
<evidence type="ECO:0000313" key="3">
    <source>
        <dbReference type="Proteomes" id="UP001331515"/>
    </source>
</evidence>
<accession>A0AAN8CBQ6</accession>
<sequence>MIKYSDSRKNHSSHAQTEHTLELHNHPDPWGNHNRHAISFHIEKGQRHVSLWSIVWRIREVLQAAFQTTTGLLLSACPRTPEIRLFSRPTLGWKSHCLWL</sequence>
<protein>
    <submittedName>
        <fullName evidence="2">Uncharacterized protein</fullName>
    </submittedName>
</protein>
<proteinExistence type="predicted"/>
<gene>
    <name evidence="2" type="ORF">CgunFtcFv8_026096</name>
</gene>
<feature type="region of interest" description="Disordered" evidence="1">
    <location>
        <begin position="1"/>
        <end position="27"/>
    </location>
</feature>
<name>A0AAN8CBQ6_CHAGU</name>
<organism evidence="2 3">
    <name type="scientific">Champsocephalus gunnari</name>
    <name type="common">Mackerel icefish</name>
    <dbReference type="NCBI Taxonomy" id="52237"/>
    <lineage>
        <taxon>Eukaryota</taxon>
        <taxon>Metazoa</taxon>
        <taxon>Chordata</taxon>
        <taxon>Craniata</taxon>
        <taxon>Vertebrata</taxon>
        <taxon>Euteleostomi</taxon>
        <taxon>Actinopterygii</taxon>
        <taxon>Neopterygii</taxon>
        <taxon>Teleostei</taxon>
        <taxon>Neoteleostei</taxon>
        <taxon>Acanthomorphata</taxon>
        <taxon>Eupercaria</taxon>
        <taxon>Perciformes</taxon>
        <taxon>Notothenioidei</taxon>
        <taxon>Channichthyidae</taxon>
        <taxon>Champsocephalus</taxon>
    </lineage>
</organism>
<dbReference type="Proteomes" id="UP001331515">
    <property type="component" value="Unassembled WGS sequence"/>
</dbReference>
<dbReference type="AlphaFoldDB" id="A0AAN8CBQ6"/>
<evidence type="ECO:0000256" key="1">
    <source>
        <dbReference type="SAM" id="MobiDB-lite"/>
    </source>
</evidence>
<dbReference type="EMBL" id="JAURVH010001532">
    <property type="protein sequence ID" value="KAK5901201.1"/>
    <property type="molecule type" value="Genomic_DNA"/>
</dbReference>
<evidence type="ECO:0000313" key="2">
    <source>
        <dbReference type="EMBL" id="KAK5901201.1"/>
    </source>
</evidence>
<keyword evidence="3" id="KW-1185">Reference proteome</keyword>
<comment type="caution">
    <text evidence="2">The sequence shown here is derived from an EMBL/GenBank/DDBJ whole genome shotgun (WGS) entry which is preliminary data.</text>
</comment>